<evidence type="ECO:0000313" key="2">
    <source>
        <dbReference type="Proteomes" id="UP000319931"/>
    </source>
</evidence>
<protein>
    <submittedName>
        <fullName evidence="1">Uncharacterized protein</fullName>
    </submittedName>
</protein>
<dbReference type="AlphaFoldDB" id="A0A502FRW4"/>
<proteinExistence type="predicted"/>
<sequence>MIRKRYARADGTLIHAEVQVSIMSSANFEELTLGTIFLVDDPKRRFGVEPLWREAKRLRSVGIVKADQMGEDLFADQGWLTILELYIAECEGQAPFADQSTGFPRDEQFPRRLVVLRDAGQIDLENENPASAQLTSRGTAQVETVLRAELTSRATGASRAALPS</sequence>
<keyword evidence="2" id="KW-1185">Reference proteome</keyword>
<accession>A0A502FRW4</accession>
<gene>
    <name evidence="1" type="ORF">EAH76_15920</name>
</gene>
<reference evidence="1 2" key="1">
    <citation type="journal article" date="2019" name="Environ. Microbiol.">
        <title>Species interactions and distinct microbial communities in high Arctic permafrost affected cryosols are associated with the CH4 and CO2 gas fluxes.</title>
        <authorList>
            <person name="Altshuler I."/>
            <person name="Hamel J."/>
            <person name="Turney S."/>
            <person name="Magnuson E."/>
            <person name="Levesque R."/>
            <person name="Greer C."/>
            <person name="Whyte L.G."/>
        </authorList>
    </citation>
    <scope>NUCLEOTIDE SEQUENCE [LARGE SCALE GENOMIC DNA]</scope>
    <source>
        <strain evidence="1 2">E6.1</strain>
    </source>
</reference>
<comment type="caution">
    <text evidence="1">The sequence shown here is derived from an EMBL/GenBank/DDBJ whole genome shotgun (WGS) entry which is preliminary data.</text>
</comment>
<organism evidence="1 2">
    <name type="scientific">Sphingomonas glacialis</name>
    <dbReference type="NCBI Taxonomy" id="658225"/>
    <lineage>
        <taxon>Bacteria</taxon>
        <taxon>Pseudomonadati</taxon>
        <taxon>Pseudomonadota</taxon>
        <taxon>Alphaproteobacteria</taxon>
        <taxon>Sphingomonadales</taxon>
        <taxon>Sphingomonadaceae</taxon>
        <taxon>Sphingomonas</taxon>
    </lineage>
</organism>
<dbReference type="EMBL" id="RCZC01000004">
    <property type="protein sequence ID" value="TPG52184.1"/>
    <property type="molecule type" value="Genomic_DNA"/>
</dbReference>
<name>A0A502FRW4_9SPHN</name>
<dbReference type="Proteomes" id="UP000319931">
    <property type="component" value="Unassembled WGS sequence"/>
</dbReference>
<evidence type="ECO:0000313" key="1">
    <source>
        <dbReference type="EMBL" id="TPG52184.1"/>
    </source>
</evidence>